<evidence type="ECO:0000313" key="2">
    <source>
        <dbReference type="Proteomes" id="UP000703269"/>
    </source>
</evidence>
<keyword evidence="2" id="KW-1185">Reference proteome</keyword>
<reference evidence="1 2" key="1">
    <citation type="submission" date="2021-08" db="EMBL/GenBank/DDBJ databases">
        <title>Draft Genome Sequence of Phanerochaete sordida strain YK-624.</title>
        <authorList>
            <person name="Mori T."/>
            <person name="Dohra H."/>
            <person name="Suzuki T."/>
            <person name="Kawagishi H."/>
            <person name="Hirai H."/>
        </authorList>
    </citation>
    <scope>NUCLEOTIDE SEQUENCE [LARGE SCALE GENOMIC DNA]</scope>
    <source>
        <strain evidence="1 2">YK-624</strain>
    </source>
</reference>
<sequence>MKIRAGDRETVSVYTRHDCSTSVLLAAPARRGDSQQELSLHHRPPRNVSMVAHLTTPRRFDEQYNNVWVYTPSIPFVHVLSAMFGANGTLLKFSRGTCDIPSTGAY</sequence>
<accession>A0A9P3GR18</accession>
<gene>
    <name evidence="1" type="ORF">PsYK624_162130</name>
</gene>
<comment type="caution">
    <text evidence="1">The sequence shown here is derived from an EMBL/GenBank/DDBJ whole genome shotgun (WGS) entry which is preliminary data.</text>
</comment>
<dbReference type="AlphaFoldDB" id="A0A9P3GR18"/>
<evidence type="ECO:0000313" key="1">
    <source>
        <dbReference type="EMBL" id="GJE99937.1"/>
    </source>
</evidence>
<proteinExistence type="predicted"/>
<protein>
    <submittedName>
        <fullName evidence="1">Uncharacterized protein</fullName>
    </submittedName>
</protein>
<dbReference type="EMBL" id="BPQB01000126">
    <property type="protein sequence ID" value="GJE99937.1"/>
    <property type="molecule type" value="Genomic_DNA"/>
</dbReference>
<name>A0A9P3GR18_9APHY</name>
<dbReference type="Proteomes" id="UP000703269">
    <property type="component" value="Unassembled WGS sequence"/>
</dbReference>
<organism evidence="1 2">
    <name type="scientific">Phanerochaete sordida</name>
    <dbReference type="NCBI Taxonomy" id="48140"/>
    <lineage>
        <taxon>Eukaryota</taxon>
        <taxon>Fungi</taxon>
        <taxon>Dikarya</taxon>
        <taxon>Basidiomycota</taxon>
        <taxon>Agaricomycotina</taxon>
        <taxon>Agaricomycetes</taxon>
        <taxon>Polyporales</taxon>
        <taxon>Phanerochaetaceae</taxon>
        <taxon>Phanerochaete</taxon>
    </lineage>
</organism>